<sequence>MLLQSVTRGGKRALRIATGLQLGKAMSTSAANLTSLAKPPNVILIDAIKETNKLEKLKLSIGACLDPDQYTIHHVSIDEFFTNPWKNKAVSVLLVNSESLTRDHWQEMYKFYRDGGIVVFFCSEVPQSLVSLDACVFFPASGEERQKLFASVDIASDQEDLKGWNQNAEAFVLSRHAIHPNPATFFYATENQRDGVVAFASFVHCTSGEHSIQYLRSLLSKVGLSLRSVTHLTPDYTPGRLFIDKVGLLFV</sequence>
<reference evidence="2" key="1">
    <citation type="submission" date="2019-12" db="UniProtKB">
        <authorList>
            <consortium name="WormBaseParasite"/>
        </authorList>
    </citation>
    <scope>IDENTIFICATION</scope>
</reference>
<accession>A0A5S6QF88</accession>
<evidence type="ECO:0000313" key="1">
    <source>
        <dbReference type="Proteomes" id="UP000046395"/>
    </source>
</evidence>
<name>A0A5S6QF88_TRIMR</name>
<keyword evidence="1" id="KW-1185">Reference proteome</keyword>
<dbReference type="Proteomes" id="UP000046395">
    <property type="component" value="Unassembled WGS sequence"/>
</dbReference>
<protein>
    <submittedName>
        <fullName evidence="2">Uncharacterized protein</fullName>
    </submittedName>
</protein>
<dbReference type="WBParaSite" id="TMUE_1000005775.1">
    <property type="protein sequence ID" value="TMUE_1000005775.1"/>
    <property type="gene ID" value="WBGene00288013"/>
</dbReference>
<organism evidence="1 2">
    <name type="scientific">Trichuris muris</name>
    <name type="common">Mouse whipworm</name>
    <dbReference type="NCBI Taxonomy" id="70415"/>
    <lineage>
        <taxon>Eukaryota</taxon>
        <taxon>Metazoa</taxon>
        <taxon>Ecdysozoa</taxon>
        <taxon>Nematoda</taxon>
        <taxon>Enoplea</taxon>
        <taxon>Dorylaimia</taxon>
        <taxon>Trichinellida</taxon>
        <taxon>Trichuridae</taxon>
        <taxon>Trichuris</taxon>
    </lineage>
</organism>
<proteinExistence type="predicted"/>
<evidence type="ECO:0000313" key="2">
    <source>
        <dbReference type="WBParaSite" id="TMUE_1000005775.1"/>
    </source>
</evidence>
<dbReference type="AlphaFoldDB" id="A0A5S6QF88"/>